<dbReference type="AlphaFoldDB" id="A0A4S3JB98"/>
<dbReference type="VEuPathDB" id="FungiDB:EYZ11_008154"/>
<keyword evidence="2" id="KW-1185">Reference proteome</keyword>
<reference evidence="1 2" key="1">
    <citation type="submission" date="2019-03" db="EMBL/GenBank/DDBJ databases">
        <title>The genome sequence of a newly discovered highly antifungal drug resistant Aspergillus species, Aspergillus tanneri NIH 1004.</title>
        <authorList>
            <person name="Mounaud S."/>
            <person name="Singh I."/>
            <person name="Joardar V."/>
            <person name="Pakala S."/>
            <person name="Pakala S."/>
            <person name="Venepally P."/>
            <person name="Hoover J."/>
            <person name="Nierman W."/>
            <person name="Chung J."/>
            <person name="Losada L."/>
        </authorList>
    </citation>
    <scope>NUCLEOTIDE SEQUENCE [LARGE SCALE GENOMIC DNA]</scope>
    <source>
        <strain evidence="1 2">NIH1004</strain>
    </source>
</reference>
<evidence type="ECO:0000313" key="2">
    <source>
        <dbReference type="Proteomes" id="UP000308092"/>
    </source>
</evidence>
<comment type="caution">
    <text evidence="1">The sequence shown here is derived from an EMBL/GenBank/DDBJ whole genome shotgun (WGS) entry which is preliminary data.</text>
</comment>
<protein>
    <submittedName>
        <fullName evidence="1">Uncharacterized protein</fullName>
    </submittedName>
</protein>
<dbReference type="STRING" id="1220188.A0A4S3JB98"/>
<dbReference type="EMBL" id="SOSA01000339">
    <property type="protein sequence ID" value="THC92386.1"/>
    <property type="molecule type" value="Genomic_DNA"/>
</dbReference>
<gene>
    <name evidence="1" type="ORF">EYZ11_008154</name>
</gene>
<accession>A0A4S3JB98</accession>
<name>A0A4S3JB98_9EURO</name>
<proteinExistence type="predicted"/>
<organism evidence="1 2">
    <name type="scientific">Aspergillus tanneri</name>
    <dbReference type="NCBI Taxonomy" id="1220188"/>
    <lineage>
        <taxon>Eukaryota</taxon>
        <taxon>Fungi</taxon>
        <taxon>Dikarya</taxon>
        <taxon>Ascomycota</taxon>
        <taxon>Pezizomycotina</taxon>
        <taxon>Eurotiomycetes</taxon>
        <taxon>Eurotiomycetidae</taxon>
        <taxon>Eurotiales</taxon>
        <taxon>Aspergillaceae</taxon>
        <taxon>Aspergillus</taxon>
        <taxon>Aspergillus subgen. Circumdati</taxon>
    </lineage>
</organism>
<sequence length="160" mass="17645">MDSTKDVQVTRGETTKTVYFISFKVAQLAETARNDTEWLGELGKDTKMVKPWVGIVVHRTPIEDFDLEGNKTQRVEEIMEENNLTAKGHQVDDITCYIGSIGAYHANGKDATAVSDTTTWHGHAKSNHAAGTAQAGMNVDTATGCGSEMFRLKWRPSRGR</sequence>
<evidence type="ECO:0000313" key="1">
    <source>
        <dbReference type="EMBL" id="THC92386.1"/>
    </source>
</evidence>
<dbReference type="Proteomes" id="UP000308092">
    <property type="component" value="Unassembled WGS sequence"/>
</dbReference>